<dbReference type="NCBIfam" id="TIGR01488">
    <property type="entry name" value="HAD-SF-IB"/>
    <property type="match status" value="1"/>
</dbReference>
<comment type="catalytic activity">
    <reaction evidence="10">
        <text>O-phospho-L-serine + H2O = L-serine + phosphate</text>
        <dbReference type="Rhea" id="RHEA:21208"/>
        <dbReference type="ChEBI" id="CHEBI:15377"/>
        <dbReference type="ChEBI" id="CHEBI:33384"/>
        <dbReference type="ChEBI" id="CHEBI:43474"/>
        <dbReference type="ChEBI" id="CHEBI:57524"/>
        <dbReference type="EC" id="3.1.3.3"/>
    </reaction>
</comment>
<proteinExistence type="inferred from homology"/>
<evidence type="ECO:0000256" key="11">
    <source>
        <dbReference type="ARBA" id="ARBA00048523"/>
    </source>
</evidence>
<keyword evidence="13" id="KW-1185">Reference proteome</keyword>
<evidence type="ECO:0000256" key="1">
    <source>
        <dbReference type="ARBA" id="ARBA00001946"/>
    </source>
</evidence>
<dbReference type="GO" id="GO:0036424">
    <property type="term" value="F:L-phosphoserine phosphatase activity"/>
    <property type="evidence" value="ECO:0007669"/>
    <property type="project" value="TreeGrafter"/>
</dbReference>
<protein>
    <recommendedName>
        <fullName evidence="4">phosphoserine phosphatase</fullName>
        <ecNumber evidence="4">3.1.3.3</ecNumber>
    </recommendedName>
</protein>
<dbReference type="InterPro" id="IPR036412">
    <property type="entry name" value="HAD-like_sf"/>
</dbReference>
<dbReference type="InterPro" id="IPR050582">
    <property type="entry name" value="HAD-like_SerB"/>
</dbReference>
<dbReference type="Proteomes" id="UP000000269">
    <property type="component" value="Chromosome"/>
</dbReference>
<dbReference type="OrthoDB" id="9794212at2"/>
<organism evidence="12 13">
    <name type="scientific">Alkaliphilus oremlandii (strain OhILAs)</name>
    <name type="common">Clostridium oremlandii (strain OhILAs)</name>
    <dbReference type="NCBI Taxonomy" id="350688"/>
    <lineage>
        <taxon>Bacteria</taxon>
        <taxon>Bacillati</taxon>
        <taxon>Bacillota</taxon>
        <taxon>Clostridia</taxon>
        <taxon>Peptostreptococcales</taxon>
        <taxon>Natronincolaceae</taxon>
        <taxon>Alkaliphilus</taxon>
    </lineage>
</organism>
<dbReference type="eggNOG" id="COG0560">
    <property type="taxonomic scope" value="Bacteria"/>
</dbReference>
<keyword evidence="5" id="KW-0028">Amino-acid biosynthesis</keyword>
<dbReference type="Gene3D" id="3.40.50.1000">
    <property type="entry name" value="HAD superfamily/HAD-like"/>
    <property type="match status" value="1"/>
</dbReference>
<dbReference type="PANTHER" id="PTHR43344">
    <property type="entry name" value="PHOSPHOSERINE PHOSPHATASE"/>
    <property type="match status" value="1"/>
</dbReference>
<name>A8MIK9_ALKOO</name>
<dbReference type="STRING" id="350688.Clos_2105"/>
<dbReference type="EC" id="3.1.3.3" evidence="4"/>
<dbReference type="InterPro" id="IPR006385">
    <property type="entry name" value="HAD_hydro_SerB1"/>
</dbReference>
<dbReference type="NCBIfam" id="TIGR01490">
    <property type="entry name" value="HAD-SF-IB-hyp1"/>
    <property type="match status" value="1"/>
</dbReference>
<evidence type="ECO:0000256" key="3">
    <source>
        <dbReference type="ARBA" id="ARBA00009184"/>
    </source>
</evidence>
<dbReference type="EMBL" id="CP000853">
    <property type="protein sequence ID" value="ABW19641.1"/>
    <property type="molecule type" value="Genomic_DNA"/>
</dbReference>
<keyword evidence="8" id="KW-0460">Magnesium</keyword>
<dbReference type="CDD" id="cd02612">
    <property type="entry name" value="HAD_PGPPase"/>
    <property type="match status" value="1"/>
</dbReference>
<keyword evidence="7 12" id="KW-0378">Hydrolase</keyword>
<evidence type="ECO:0000256" key="5">
    <source>
        <dbReference type="ARBA" id="ARBA00022605"/>
    </source>
</evidence>
<gene>
    <name evidence="12" type="ordered locus">Clos_2105</name>
</gene>
<evidence type="ECO:0000313" key="13">
    <source>
        <dbReference type="Proteomes" id="UP000000269"/>
    </source>
</evidence>
<comment type="cofactor">
    <cofactor evidence="1">
        <name>Mg(2+)</name>
        <dbReference type="ChEBI" id="CHEBI:18420"/>
    </cofactor>
</comment>
<dbReference type="RefSeq" id="WP_012159950.1">
    <property type="nucleotide sequence ID" value="NC_009922.1"/>
</dbReference>
<evidence type="ECO:0000313" key="12">
    <source>
        <dbReference type="EMBL" id="ABW19641.1"/>
    </source>
</evidence>
<dbReference type="AlphaFoldDB" id="A8MIK9"/>
<comment type="catalytic activity">
    <reaction evidence="11">
        <text>O-phospho-D-serine + H2O = D-serine + phosphate</text>
        <dbReference type="Rhea" id="RHEA:24873"/>
        <dbReference type="ChEBI" id="CHEBI:15377"/>
        <dbReference type="ChEBI" id="CHEBI:35247"/>
        <dbReference type="ChEBI" id="CHEBI:43474"/>
        <dbReference type="ChEBI" id="CHEBI:58680"/>
        <dbReference type="EC" id="3.1.3.3"/>
    </reaction>
</comment>
<dbReference type="InterPro" id="IPR023214">
    <property type="entry name" value="HAD_sf"/>
</dbReference>
<evidence type="ECO:0000256" key="9">
    <source>
        <dbReference type="ARBA" id="ARBA00023299"/>
    </source>
</evidence>
<dbReference type="GO" id="GO:0005737">
    <property type="term" value="C:cytoplasm"/>
    <property type="evidence" value="ECO:0007669"/>
    <property type="project" value="TreeGrafter"/>
</dbReference>
<evidence type="ECO:0000256" key="4">
    <source>
        <dbReference type="ARBA" id="ARBA00012640"/>
    </source>
</evidence>
<comment type="similarity">
    <text evidence="3">Belongs to the HAD-like hydrolase superfamily. SerB family.</text>
</comment>
<sequence length="241" mass="28391">MKKIGVFFDIDGTLYRDSLMVEHFKKLVQYELIDPAIWHNTAKMAFYDWDMRHENYDNYIEAIAQIYLTTMKGLNREHMDFISHQVINLKGDKVYRFTKDRIQWHKSQGHVVIFISGSPDYLVSKMAEKYGVTDFRGTEYKIDEKNYFTGDIAQMWDSDSKSLAIMEFVEKYNIDLEQSYSYGDTNGDFSMLKLVGNPIAINPAKELLQNIRKDRELRKKATIIVERKDVIYKLTADVEFL</sequence>
<evidence type="ECO:0000256" key="8">
    <source>
        <dbReference type="ARBA" id="ARBA00022842"/>
    </source>
</evidence>
<evidence type="ECO:0000256" key="10">
    <source>
        <dbReference type="ARBA" id="ARBA00048138"/>
    </source>
</evidence>
<evidence type="ECO:0000256" key="2">
    <source>
        <dbReference type="ARBA" id="ARBA00005135"/>
    </source>
</evidence>
<dbReference type="PANTHER" id="PTHR43344:SF2">
    <property type="entry name" value="PHOSPHOSERINE PHOSPHATASE"/>
    <property type="match status" value="1"/>
</dbReference>
<keyword evidence="9" id="KW-0718">Serine biosynthesis</keyword>
<dbReference type="KEGG" id="aoe:Clos_2105"/>
<dbReference type="Pfam" id="PF12710">
    <property type="entry name" value="HAD"/>
    <property type="match status" value="1"/>
</dbReference>
<reference evidence="13" key="1">
    <citation type="submission" date="2007-10" db="EMBL/GenBank/DDBJ databases">
        <title>Complete genome of Alkaliphilus oremlandii OhILAs.</title>
        <authorList>
            <person name="Copeland A."/>
            <person name="Lucas S."/>
            <person name="Lapidus A."/>
            <person name="Barry K."/>
            <person name="Detter J.C."/>
            <person name="Glavina del Rio T."/>
            <person name="Hammon N."/>
            <person name="Israni S."/>
            <person name="Dalin E."/>
            <person name="Tice H."/>
            <person name="Pitluck S."/>
            <person name="Chain P."/>
            <person name="Malfatti S."/>
            <person name="Shin M."/>
            <person name="Vergez L."/>
            <person name="Schmutz J."/>
            <person name="Larimer F."/>
            <person name="Land M."/>
            <person name="Hauser L."/>
            <person name="Kyrpides N."/>
            <person name="Mikhailova N."/>
            <person name="Stolz J.F."/>
            <person name="Dawson A."/>
            <person name="Fisher E."/>
            <person name="Crable B."/>
            <person name="Perera E."/>
            <person name="Lisak J."/>
            <person name="Ranganathan M."/>
            <person name="Basu P."/>
            <person name="Richardson P."/>
        </authorList>
    </citation>
    <scope>NUCLEOTIDE SEQUENCE [LARGE SCALE GENOMIC DNA]</scope>
    <source>
        <strain evidence="13">OhILAs</strain>
    </source>
</reference>
<evidence type="ECO:0000256" key="6">
    <source>
        <dbReference type="ARBA" id="ARBA00022723"/>
    </source>
</evidence>
<dbReference type="HOGENOM" id="CLU_052657_1_2_9"/>
<comment type="pathway">
    <text evidence="2">Amino-acid biosynthesis; L-serine biosynthesis; L-serine from 3-phospho-D-glycerate: step 3/3.</text>
</comment>
<dbReference type="GO" id="GO:0000287">
    <property type="term" value="F:magnesium ion binding"/>
    <property type="evidence" value="ECO:0007669"/>
    <property type="project" value="TreeGrafter"/>
</dbReference>
<dbReference type="SUPFAM" id="SSF56784">
    <property type="entry name" value="HAD-like"/>
    <property type="match status" value="1"/>
</dbReference>
<keyword evidence="6" id="KW-0479">Metal-binding</keyword>
<dbReference type="GO" id="GO:0006564">
    <property type="term" value="P:L-serine biosynthetic process"/>
    <property type="evidence" value="ECO:0007669"/>
    <property type="project" value="UniProtKB-KW"/>
</dbReference>
<evidence type="ECO:0000256" key="7">
    <source>
        <dbReference type="ARBA" id="ARBA00022801"/>
    </source>
</evidence>
<dbReference type="Gene3D" id="1.20.1440.100">
    <property type="entry name" value="SG protein - dephosphorylation function"/>
    <property type="match status" value="1"/>
</dbReference>
<accession>A8MIK9</accession>